<evidence type="ECO:0000313" key="3">
    <source>
        <dbReference type="EMBL" id="KAB2814203.1"/>
    </source>
</evidence>
<reference evidence="3 4" key="1">
    <citation type="submission" date="2019-09" db="EMBL/GenBank/DDBJ databases">
        <title>Genomes of family Cryomorphaceae.</title>
        <authorList>
            <person name="Bowman J.P."/>
        </authorList>
    </citation>
    <scope>NUCLEOTIDE SEQUENCE [LARGE SCALE GENOMIC DNA]</scope>
    <source>
        <strain evidence="3 4">LMG 25704</strain>
    </source>
</reference>
<accession>A0A6N6RIM8</accession>
<dbReference type="SUPFAM" id="SSF47226">
    <property type="entry name" value="Histidine-containing phosphotransfer domain, HPT domain"/>
    <property type="match status" value="1"/>
</dbReference>
<gene>
    <name evidence="3" type="ORF">F8C67_00300</name>
</gene>
<keyword evidence="4" id="KW-1185">Reference proteome</keyword>
<proteinExistence type="predicted"/>
<dbReference type="EMBL" id="WBVO01000001">
    <property type="protein sequence ID" value="KAB2814203.1"/>
    <property type="molecule type" value="Genomic_DNA"/>
</dbReference>
<dbReference type="Proteomes" id="UP000468650">
    <property type="component" value="Unassembled WGS sequence"/>
</dbReference>
<organism evidence="3 4">
    <name type="scientific">Phaeocystidibacter luteus</name>
    <dbReference type="NCBI Taxonomy" id="911197"/>
    <lineage>
        <taxon>Bacteria</taxon>
        <taxon>Pseudomonadati</taxon>
        <taxon>Bacteroidota</taxon>
        <taxon>Flavobacteriia</taxon>
        <taxon>Flavobacteriales</taxon>
        <taxon>Phaeocystidibacteraceae</taxon>
        <taxon>Phaeocystidibacter</taxon>
    </lineage>
</organism>
<dbReference type="GO" id="GO:0000160">
    <property type="term" value="P:phosphorelay signal transduction system"/>
    <property type="evidence" value="ECO:0007669"/>
    <property type="project" value="InterPro"/>
</dbReference>
<keyword evidence="1" id="KW-0597">Phosphoprotein</keyword>
<evidence type="ECO:0000313" key="4">
    <source>
        <dbReference type="Proteomes" id="UP000468650"/>
    </source>
</evidence>
<name>A0A6N6RIM8_9FLAO</name>
<protein>
    <submittedName>
        <fullName evidence="3">Hpt domain-containing protein</fullName>
    </submittedName>
</protein>
<sequence length="128" mass="14684">MEKEYSFKTALDSSVLEDFYEGDLGYALSMFELFNEQIPLEISTLQEALSKGDLEGCRRVLHKIKPNFVMVGNSPLSEFCTKIERDIKVGLINFDQAKPEIESIIEEIQETLILLKEETAQLKQHLNQ</sequence>
<dbReference type="Pfam" id="PF01627">
    <property type="entry name" value="Hpt"/>
    <property type="match status" value="1"/>
</dbReference>
<evidence type="ECO:0000256" key="1">
    <source>
        <dbReference type="PROSITE-ProRule" id="PRU00110"/>
    </source>
</evidence>
<comment type="caution">
    <text evidence="3">The sequence shown here is derived from an EMBL/GenBank/DDBJ whole genome shotgun (WGS) entry which is preliminary data.</text>
</comment>
<feature type="modified residue" description="Phosphohistidine" evidence="1">
    <location>
        <position position="62"/>
    </location>
</feature>
<dbReference type="PROSITE" id="PS50894">
    <property type="entry name" value="HPT"/>
    <property type="match status" value="1"/>
</dbReference>
<dbReference type="GO" id="GO:0004672">
    <property type="term" value="F:protein kinase activity"/>
    <property type="evidence" value="ECO:0007669"/>
    <property type="project" value="UniProtKB-ARBA"/>
</dbReference>
<dbReference type="AlphaFoldDB" id="A0A6N6RIM8"/>
<dbReference type="InterPro" id="IPR008207">
    <property type="entry name" value="Sig_transdc_His_kin_Hpt_dom"/>
</dbReference>
<dbReference type="OrthoDB" id="1451187at2"/>
<evidence type="ECO:0000259" key="2">
    <source>
        <dbReference type="PROSITE" id="PS50894"/>
    </source>
</evidence>
<dbReference type="InterPro" id="IPR036641">
    <property type="entry name" value="HPT_dom_sf"/>
</dbReference>
<feature type="domain" description="HPt" evidence="2">
    <location>
        <begin position="23"/>
        <end position="128"/>
    </location>
</feature>
<dbReference type="Gene3D" id="1.20.120.160">
    <property type="entry name" value="HPT domain"/>
    <property type="match status" value="1"/>
</dbReference>
<dbReference type="RefSeq" id="WP_151665784.1">
    <property type="nucleotide sequence ID" value="NZ_WBVO01000001.1"/>
</dbReference>